<sequence length="502" mass="54310">MTYTPTIGGKVWGQKWRSSPLFIVGAMAIALFTDTFLYTFLVPILPYVLENRLGLDVALTQRMSFALLSESAVASLITSPFIGHYADGLSSKRALLVGSLVAALIGSIILAMATSTFTLFAGRLVQAIASSFIWVVGYATIADNVRPEHLGKTYGVISLIVAAGTSGGPMVAGILFELGGYWVAWSSAFAILIVDIVLRFLMLEKSKEKKEVTQPPHNSASVDPENAPLLGNTNNVNVPNLAGWRFYVVVLQHRRFLAGVVSFFSFAVLISSFDTTLPLHVRDVFDWGSFPAGMMFFALQGPGIILSPFCGWLKDRVGTRWPTTAGFLLLAPIMWVIGMPGDDRFPWVNEGDRAKVIYTICVTLVGSVSCLMNGAATIEATVTIDELEAETPGIFGPNGGYSRALSMASMSWTLGAFIGPVLSGYLAEHVGYYEMSTVIGKLMLTAWHLRIEADVGSRCVCGLRSQCVLEPGLSGAFRPREGVSIDDVRPHDCLKFRLHGVS</sequence>
<gene>
    <name evidence="9" type="ORF">BO99DRAFT_341437</name>
</gene>
<feature type="transmembrane region" description="Helical" evidence="7">
    <location>
        <begin position="182"/>
        <end position="201"/>
    </location>
</feature>
<dbReference type="Pfam" id="PF07690">
    <property type="entry name" value="MFS_1"/>
    <property type="match status" value="1"/>
</dbReference>
<feature type="transmembrane region" description="Helical" evidence="7">
    <location>
        <begin position="256"/>
        <end position="273"/>
    </location>
</feature>
<dbReference type="InterPro" id="IPR050930">
    <property type="entry name" value="MFS_Vesicular_Transporter"/>
</dbReference>
<dbReference type="PANTHER" id="PTHR23506">
    <property type="entry name" value="GH10249P"/>
    <property type="match status" value="1"/>
</dbReference>
<organism evidence="9 10">
    <name type="scientific">Aspergillus violaceofuscus (strain CBS 115571)</name>
    <dbReference type="NCBI Taxonomy" id="1450538"/>
    <lineage>
        <taxon>Eukaryota</taxon>
        <taxon>Fungi</taxon>
        <taxon>Dikarya</taxon>
        <taxon>Ascomycota</taxon>
        <taxon>Pezizomycotina</taxon>
        <taxon>Eurotiomycetes</taxon>
        <taxon>Eurotiomycetidae</taxon>
        <taxon>Eurotiales</taxon>
        <taxon>Aspergillaceae</taxon>
        <taxon>Aspergillus</taxon>
    </lineage>
</organism>
<keyword evidence="10" id="KW-1185">Reference proteome</keyword>
<dbReference type="GO" id="GO:0016020">
    <property type="term" value="C:membrane"/>
    <property type="evidence" value="ECO:0007669"/>
    <property type="project" value="UniProtKB-SubCell"/>
</dbReference>
<feature type="transmembrane region" description="Helical" evidence="7">
    <location>
        <begin position="357"/>
        <end position="376"/>
    </location>
</feature>
<dbReference type="OMA" id="ERFPWAN"/>
<dbReference type="Gene3D" id="1.20.1250.20">
    <property type="entry name" value="MFS general substrate transporter like domains"/>
    <property type="match status" value="2"/>
</dbReference>
<feature type="transmembrane region" description="Helical" evidence="7">
    <location>
        <begin position="153"/>
        <end position="176"/>
    </location>
</feature>
<reference evidence="9 10" key="1">
    <citation type="submission" date="2018-02" db="EMBL/GenBank/DDBJ databases">
        <title>The genomes of Aspergillus section Nigri reveals drivers in fungal speciation.</title>
        <authorList>
            <consortium name="DOE Joint Genome Institute"/>
            <person name="Vesth T.C."/>
            <person name="Nybo J."/>
            <person name="Theobald S."/>
            <person name="Brandl J."/>
            <person name="Frisvad J.C."/>
            <person name="Nielsen K.F."/>
            <person name="Lyhne E.K."/>
            <person name="Kogle M.E."/>
            <person name="Kuo A."/>
            <person name="Riley R."/>
            <person name="Clum A."/>
            <person name="Nolan M."/>
            <person name="Lipzen A."/>
            <person name="Salamov A."/>
            <person name="Henrissat B."/>
            <person name="Wiebenga A."/>
            <person name="De vries R.P."/>
            <person name="Grigoriev I.V."/>
            <person name="Mortensen U.H."/>
            <person name="Andersen M.R."/>
            <person name="Baker S.E."/>
        </authorList>
    </citation>
    <scope>NUCLEOTIDE SEQUENCE [LARGE SCALE GENOMIC DNA]</scope>
    <source>
        <strain evidence="9 10">CBS 115571</strain>
    </source>
</reference>
<dbReference type="GO" id="GO:0022857">
    <property type="term" value="F:transmembrane transporter activity"/>
    <property type="evidence" value="ECO:0007669"/>
    <property type="project" value="InterPro"/>
</dbReference>
<dbReference type="AlphaFoldDB" id="A0A2V5HVP3"/>
<evidence type="ECO:0000259" key="8">
    <source>
        <dbReference type="PROSITE" id="PS50850"/>
    </source>
</evidence>
<dbReference type="PROSITE" id="PS50850">
    <property type="entry name" value="MFS"/>
    <property type="match status" value="1"/>
</dbReference>
<keyword evidence="5 7" id="KW-1133">Transmembrane helix</keyword>
<feature type="transmembrane region" description="Helical" evidence="7">
    <location>
        <begin position="94"/>
        <end position="114"/>
    </location>
</feature>
<feature type="transmembrane region" description="Helical" evidence="7">
    <location>
        <begin position="120"/>
        <end position="141"/>
    </location>
</feature>
<dbReference type="EMBL" id="KZ825177">
    <property type="protein sequence ID" value="PYI15937.1"/>
    <property type="molecule type" value="Genomic_DNA"/>
</dbReference>
<dbReference type="InterPro" id="IPR011701">
    <property type="entry name" value="MFS"/>
</dbReference>
<dbReference type="InterPro" id="IPR020846">
    <property type="entry name" value="MFS_dom"/>
</dbReference>
<evidence type="ECO:0000256" key="7">
    <source>
        <dbReference type="SAM" id="Phobius"/>
    </source>
</evidence>
<dbReference type="PANTHER" id="PTHR23506:SF35">
    <property type="entry name" value="MAJOR FACILITATOR SUPERFAMILY (MFS) PROFILE DOMAIN-CONTAINING PROTEIN-RELATED"/>
    <property type="match status" value="1"/>
</dbReference>
<evidence type="ECO:0000256" key="2">
    <source>
        <dbReference type="ARBA" id="ARBA00006829"/>
    </source>
</evidence>
<dbReference type="CDD" id="cd17325">
    <property type="entry name" value="MFS_MdtG_SLC18_like"/>
    <property type="match status" value="1"/>
</dbReference>
<evidence type="ECO:0000256" key="3">
    <source>
        <dbReference type="ARBA" id="ARBA00022448"/>
    </source>
</evidence>
<feature type="domain" description="Major facilitator superfamily (MFS) profile" evidence="8">
    <location>
        <begin position="23"/>
        <end position="454"/>
    </location>
</feature>
<feature type="transmembrane region" description="Helical" evidence="7">
    <location>
        <begin position="293"/>
        <end position="313"/>
    </location>
</feature>
<evidence type="ECO:0000256" key="6">
    <source>
        <dbReference type="ARBA" id="ARBA00023136"/>
    </source>
</evidence>
<keyword evidence="4 7" id="KW-0812">Transmembrane</keyword>
<keyword evidence="3" id="KW-0813">Transport</keyword>
<dbReference type="SUPFAM" id="SSF103473">
    <property type="entry name" value="MFS general substrate transporter"/>
    <property type="match status" value="1"/>
</dbReference>
<feature type="transmembrane region" description="Helical" evidence="7">
    <location>
        <begin position="65"/>
        <end position="82"/>
    </location>
</feature>
<accession>A0A2V5HVP3</accession>
<dbReference type="STRING" id="1450538.A0A2V5HVP3"/>
<dbReference type="PRINTS" id="PR01035">
    <property type="entry name" value="TCRTETA"/>
</dbReference>
<evidence type="ECO:0000313" key="10">
    <source>
        <dbReference type="Proteomes" id="UP000249829"/>
    </source>
</evidence>
<evidence type="ECO:0000256" key="5">
    <source>
        <dbReference type="ARBA" id="ARBA00022989"/>
    </source>
</evidence>
<evidence type="ECO:0000313" key="9">
    <source>
        <dbReference type="EMBL" id="PYI15937.1"/>
    </source>
</evidence>
<proteinExistence type="inferred from homology"/>
<dbReference type="InterPro" id="IPR036259">
    <property type="entry name" value="MFS_trans_sf"/>
</dbReference>
<dbReference type="Proteomes" id="UP000249829">
    <property type="component" value="Unassembled WGS sequence"/>
</dbReference>
<feature type="transmembrane region" description="Helical" evidence="7">
    <location>
        <begin position="320"/>
        <end position="337"/>
    </location>
</feature>
<comment type="similarity">
    <text evidence="2">Belongs to the major facilitator superfamily. Vesicular transporter family.</text>
</comment>
<name>A0A2V5HVP3_ASPV1</name>
<protein>
    <submittedName>
        <fullName evidence="9">MFS general substrate transporter</fullName>
    </submittedName>
</protein>
<feature type="transmembrane region" description="Helical" evidence="7">
    <location>
        <begin position="21"/>
        <end position="45"/>
    </location>
</feature>
<dbReference type="InterPro" id="IPR001958">
    <property type="entry name" value="Tet-R_TetA/multi-R_MdtG-like"/>
</dbReference>
<evidence type="ECO:0000256" key="1">
    <source>
        <dbReference type="ARBA" id="ARBA00004141"/>
    </source>
</evidence>
<comment type="subcellular location">
    <subcellularLocation>
        <location evidence="1">Membrane</location>
        <topology evidence="1">Multi-pass membrane protein</topology>
    </subcellularLocation>
</comment>
<evidence type="ECO:0000256" key="4">
    <source>
        <dbReference type="ARBA" id="ARBA00022692"/>
    </source>
</evidence>
<keyword evidence="6 7" id="KW-0472">Membrane</keyword>